<dbReference type="Proteomes" id="UP000265520">
    <property type="component" value="Unassembled WGS sequence"/>
</dbReference>
<organism evidence="2 3">
    <name type="scientific">Trifolium medium</name>
    <dbReference type="NCBI Taxonomy" id="97028"/>
    <lineage>
        <taxon>Eukaryota</taxon>
        <taxon>Viridiplantae</taxon>
        <taxon>Streptophyta</taxon>
        <taxon>Embryophyta</taxon>
        <taxon>Tracheophyta</taxon>
        <taxon>Spermatophyta</taxon>
        <taxon>Magnoliopsida</taxon>
        <taxon>eudicotyledons</taxon>
        <taxon>Gunneridae</taxon>
        <taxon>Pentapetalae</taxon>
        <taxon>rosids</taxon>
        <taxon>fabids</taxon>
        <taxon>Fabales</taxon>
        <taxon>Fabaceae</taxon>
        <taxon>Papilionoideae</taxon>
        <taxon>50 kb inversion clade</taxon>
        <taxon>NPAAA clade</taxon>
        <taxon>Hologalegina</taxon>
        <taxon>IRL clade</taxon>
        <taxon>Trifolieae</taxon>
        <taxon>Trifolium</taxon>
    </lineage>
</organism>
<dbReference type="PANTHER" id="PTHR43851">
    <property type="match status" value="1"/>
</dbReference>
<name>A0A392W3M7_9FABA</name>
<evidence type="ECO:0000313" key="2">
    <source>
        <dbReference type="EMBL" id="MCI94369.1"/>
    </source>
</evidence>
<dbReference type="Pfam" id="PF03109">
    <property type="entry name" value="ABC1"/>
    <property type="match status" value="1"/>
</dbReference>
<sequence>MPKSQLNQVLNAELGPDWSSKLHSFDYEPLAAASIGQ</sequence>
<dbReference type="EMBL" id="LXQA011354319">
    <property type="protein sequence ID" value="MCI94369.1"/>
    <property type="molecule type" value="Genomic_DNA"/>
</dbReference>
<evidence type="ECO:0000259" key="1">
    <source>
        <dbReference type="Pfam" id="PF03109"/>
    </source>
</evidence>
<accession>A0A392W3M7</accession>
<dbReference type="PANTHER" id="PTHR43851:SF3">
    <property type="entry name" value="COENZYME Q8"/>
    <property type="match status" value="1"/>
</dbReference>
<keyword evidence="3" id="KW-1185">Reference proteome</keyword>
<dbReference type="GO" id="GO:0006744">
    <property type="term" value="P:ubiquinone biosynthetic process"/>
    <property type="evidence" value="ECO:0007669"/>
    <property type="project" value="TreeGrafter"/>
</dbReference>
<protein>
    <submittedName>
        <fullName evidence="2">Chaperone activity of bc1 complex-like mitochondrial-like</fullName>
    </submittedName>
</protein>
<dbReference type="AlphaFoldDB" id="A0A392W3M7"/>
<evidence type="ECO:0000313" key="3">
    <source>
        <dbReference type="Proteomes" id="UP000265520"/>
    </source>
</evidence>
<feature type="non-terminal residue" evidence="2">
    <location>
        <position position="37"/>
    </location>
</feature>
<feature type="domain" description="ABC1 atypical kinase-like" evidence="1">
    <location>
        <begin position="1"/>
        <end position="37"/>
    </location>
</feature>
<proteinExistence type="predicted"/>
<reference evidence="2 3" key="1">
    <citation type="journal article" date="2018" name="Front. Plant Sci.">
        <title>Red Clover (Trifolium pratense) and Zigzag Clover (T. medium) - A Picture of Genomic Similarities and Differences.</title>
        <authorList>
            <person name="Dluhosova J."/>
            <person name="Istvanek J."/>
            <person name="Nedelnik J."/>
            <person name="Repkova J."/>
        </authorList>
    </citation>
    <scope>NUCLEOTIDE SEQUENCE [LARGE SCALE GENOMIC DNA]</scope>
    <source>
        <strain evidence="3">cv. 10/8</strain>
        <tissue evidence="2">Leaf</tissue>
    </source>
</reference>
<dbReference type="InterPro" id="IPR051409">
    <property type="entry name" value="Atypical_kinase_ADCK"/>
</dbReference>
<dbReference type="InterPro" id="IPR004147">
    <property type="entry name" value="ABC1_dom"/>
</dbReference>
<comment type="caution">
    <text evidence="2">The sequence shown here is derived from an EMBL/GenBank/DDBJ whole genome shotgun (WGS) entry which is preliminary data.</text>
</comment>